<name>A0A8R1EEQ9_CAEJA</name>
<reference evidence="3" key="1">
    <citation type="submission" date="2010-08" db="EMBL/GenBank/DDBJ databases">
        <authorList>
            <consortium name="Caenorhabditis japonica Sequencing Consortium"/>
            <person name="Wilson R.K."/>
        </authorList>
    </citation>
    <scope>NUCLEOTIDE SEQUENCE [LARGE SCALE GENOMIC DNA]</scope>
    <source>
        <strain evidence="3">DF5081</strain>
    </source>
</reference>
<dbReference type="EnsemblMetazoa" id="CJA34282.1">
    <property type="protein sequence ID" value="CJA34282.1"/>
    <property type="gene ID" value="WBGene00210129"/>
</dbReference>
<dbReference type="AlphaFoldDB" id="A0A8R1EEQ9"/>
<dbReference type="Proteomes" id="UP000005237">
    <property type="component" value="Unassembled WGS sequence"/>
</dbReference>
<feature type="transmembrane region" description="Helical" evidence="1">
    <location>
        <begin position="77"/>
        <end position="99"/>
    </location>
</feature>
<keyword evidence="1" id="KW-1133">Transmembrane helix</keyword>
<protein>
    <submittedName>
        <fullName evidence="2">Uncharacterized protein</fullName>
    </submittedName>
</protein>
<keyword evidence="1" id="KW-0812">Transmembrane</keyword>
<accession>A0A8R1EEQ9</accession>
<evidence type="ECO:0000313" key="3">
    <source>
        <dbReference type="Proteomes" id="UP000005237"/>
    </source>
</evidence>
<keyword evidence="3" id="KW-1185">Reference proteome</keyword>
<sequence length="334" mass="37405">MVIGSISEEIHENHYNEIWAALHGSPEAITKIILKNSDPASGSIAGGKLEQILSFWDRAKWLGGVIFTVWTLIVDTLVTGVILALIFMYFATGFLSAYLPFSRSMPKHELERESRTLSCGVKLIVTDQGYGVNLAEKTKRSTENTANKEWSVDGKVNYVTSNQLAAQLLALEKAVLDSLETSEGSRRRRQASPQATVRHFASPCVRFPQWPTKRILPDALIGSECSHVGKLAPWSRQDSHDLGSFNRGKLNLPREVEHHMWSDECIRLRSSCQTGGIGSEQSSAIYPIDLGAEPTASTRQYSFRRRLPRTLEKSASNCSTPLRRFRIKRMQVRC</sequence>
<evidence type="ECO:0000313" key="2">
    <source>
        <dbReference type="EnsemblMetazoa" id="CJA34282.1"/>
    </source>
</evidence>
<reference evidence="2" key="2">
    <citation type="submission" date="2022-06" db="UniProtKB">
        <authorList>
            <consortium name="EnsemblMetazoa"/>
        </authorList>
    </citation>
    <scope>IDENTIFICATION</scope>
    <source>
        <strain evidence="2">DF5081</strain>
    </source>
</reference>
<organism evidence="2 3">
    <name type="scientific">Caenorhabditis japonica</name>
    <dbReference type="NCBI Taxonomy" id="281687"/>
    <lineage>
        <taxon>Eukaryota</taxon>
        <taxon>Metazoa</taxon>
        <taxon>Ecdysozoa</taxon>
        <taxon>Nematoda</taxon>
        <taxon>Chromadorea</taxon>
        <taxon>Rhabditida</taxon>
        <taxon>Rhabditina</taxon>
        <taxon>Rhabditomorpha</taxon>
        <taxon>Rhabditoidea</taxon>
        <taxon>Rhabditidae</taxon>
        <taxon>Peloderinae</taxon>
        <taxon>Caenorhabditis</taxon>
    </lineage>
</organism>
<evidence type="ECO:0000256" key="1">
    <source>
        <dbReference type="SAM" id="Phobius"/>
    </source>
</evidence>
<proteinExistence type="predicted"/>
<keyword evidence="1" id="KW-0472">Membrane</keyword>